<dbReference type="InterPro" id="IPR036388">
    <property type="entry name" value="WH-like_DNA-bd_sf"/>
</dbReference>
<dbReference type="Gene3D" id="1.10.1740.10">
    <property type="match status" value="1"/>
</dbReference>
<evidence type="ECO:0000256" key="1">
    <source>
        <dbReference type="ARBA" id="ARBA00010641"/>
    </source>
</evidence>
<feature type="domain" description="RNA polymerase sigma factor 70 region 4 type 2" evidence="7">
    <location>
        <begin position="123"/>
        <end position="174"/>
    </location>
</feature>
<sequence length="428" mass="47096">MSETRPHGLDDARRVVEAVWRMESAKIVAALTRTVGDLDLAEDLAGQALLAALEQWPGTGVPRNPAAWLTSVATRRAIDGWRRRDRLDERYAYLARELRDDASKFDTDAWDPDRIDDDVLRLMFVACHPVLNRNAQVVLTLRVVGGLSTDEIAKAFLTRTTAVQQRIVRAKKALTAARVPFEVPDREAFPSRLSAVLGVIYLIFNEGYVASSGGDWIRADLADEALRLGRILAELLPEEHEVHGLVALMELTASRFAARATPDGEPILLADQDRTRWNRAQINRGIAALARADAIGRGRGPYGLQAAIAECHSRALTFEDTDWDRIVLIYEILARVAPSPVVDLNHAAALSMAEGPAVALEHVDRLAASGTLAGYHLLPSVRGELLRRVGRGVEARGELLEAARLTGNERERAVLLAKAEEVRESFDL</sequence>
<keyword evidence="10" id="KW-1185">Reference proteome</keyword>
<dbReference type="SUPFAM" id="SSF88659">
    <property type="entry name" value="Sigma3 and sigma4 domains of RNA polymerase sigma factors"/>
    <property type="match status" value="1"/>
</dbReference>
<keyword evidence="3" id="KW-0731">Sigma factor</keyword>
<feature type="domain" description="RNA polymerase sigma-70 region 2" evidence="6">
    <location>
        <begin position="26"/>
        <end position="86"/>
    </location>
</feature>
<dbReference type="Pfam" id="PF20239">
    <property type="entry name" value="DUF6596"/>
    <property type="match status" value="1"/>
</dbReference>
<feature type="domain" description="DUF6596" evidence="8">
    <location>
        <begin position="192"/>
        <end position="292"/>
    </location>
</feature>
<keyword evidence="5" id="KW-0804">Transcription</keyword>
<evidence type="ECO:0000313" key="10">
    <source>
        <dbReference type="Proteomes" id="UP000249091"/>
    </source>
</evidence>
<dbReference type="PANTHER" id="PTHR47756">
    <property type="entry name" value="BLL6612 PROTEIN-RELATED"/>
    <property type="match status" value="1"/>
</dbReference>
<gene>
    <name evidence="9" type="ORF">NCTC10994_02736</name>
</gene>
<dbReference type="GO" id="GO:0003677">
    <property type="term" value="F:DNA binding"/>
    <property type="evidence" value="ECO:0007669"/>
    <property type="project" value="UniProtKB-KW"/>
</dbReference>
<dbReference type="InterPro" id="IPR013324">
    <property type="entry name" value="RNA_pol_sigma_r3/r4-like"/>
</dbReference>
<accession>A0A2X4U5K2</accession>
<dbReference type="InterPro" id="IPR013249">
    <property type="entry name" value="RNA_pol_sigma70_r4_t2"/>
</dbReference>
<name>A0A2X4U5K2_9NOCA</name>
<comment type="similarity">
    <text evidence="1">Belongs to the sigma-70 factor family. ECF subfamily.</text>
</comment>
<dbReference type="RefSeq" id="WP_072700925.1">
    <property type="nucleotide sequence ID" value="NZ_JAFBBL010000001.1"/>
</dbReference>
<evidence type="ECO:0000256" key="2">
    <source>
        <dbReference type="ARBA" id="ARBA00023015"/>
    </source>
</evidence>
<protein>
    <submittedName>
        <fullName evidence="9">RNA polymerase ECF-type sigma factor</fullName>
    </submittedName>
</protein>
<dbReference type="GO" id="GO:0016987">
    <property type="term" value="F:sigma factor activity"/>
    <property type="evidence" value="ECO:0007669"/>
    <property type="project" value="UniProtKB-KW"/>
</dbReference>
<dbReference type="Pfam" id="PF08281">
    <property type="entry name" value="Sigma70_r4_2"/>
    <property type="match status" value="1"/>
</dbReference>
<evidence type="ECO:0000313" key="9">
    <source>
        <dbReference type="EMBL" id="SQI34271.1"/>
    </source>
</evidence>
<dbReference type="EMBL" id="LS483468">
    <property type="protein sequence ID" value="SQI34271.1"/>
    <property type="molecule type" value="Genomic_DNA"/>
</dbReference>
<dbReference type="Gene3D" id="1.10.10.10">
    <property type="entry name" value="Winged helix-like DNA-binding domain superfamily/Winged helix DNA-binding domain"/>
    <property type="match status" value="1"/>
</dbReference>
<evidence type="ECO:0000256" key="3">
    <source>
        <dbReference type="ARBA" id="ARBA00023082"/>
    </source>
</evidence>
<keyword evidence="4" id="KW-0238">DNA-binding</keyword>
<dbReference type="NCBIfam" id="TIGR02937">
    <property type="entry name" value="sigma70-ECF"/>
    <property type="match status" value="1"/>
</dbReference>
<dbReference type="SUPFAM" id="SSF88946">
    <property type="entry name" value="Sigma2 domain of RNA polymerase sigma factors"/>
    <property type="match status" value="1"/>
</dbReference>
<dbReference type="AlphaFoldDB" id="A0A2X4U5K2"/>
<keyword evidence="2" id="KW-0805">Transcription regulation</keyword>
<dbReference type="STRING" id="1219011.GCA_001895045_02477"/>
<dbReference type="Proteomes" id="UP000249091">
    <property type="component" value="Chromosome 1"/>
</dbReference>
<evidence type="ECO:0000259" key="8">
    <source>
        <dbReference type="Pfam" id="PF20239"/>
    </source>
</evidence>
<dbReference type="PANTHER" id="PTHR47756:SF2">
    <property type="entry name" value="BLL6612 PROTEIN"/>
    <property type="match status" value="1"/>
</dbReference>
<dbReference type="InterPro" id="IPR046531">
    <property type="entry name" value="DUF6596"/>
</dbReference>
<dbReference type="InterPro" id="IPR013325">
    <property type="entry name" value="RNA_pol_sigma_r2"/>
</dbReference>
<proteinExistence type="inferred from homology"/>
<dbReference type="KEGG" id="rcr:NCTC10994_02736"/>
<dbReference type="GO" id="GO:0006352">
    <property type="term" value="P:DNA-templated transcription initiation"/>
    <property type="evidence" value="ECO:0007669"/>
    <property type="project" value="InterPro"/>
</dbReference>
<reference evidence="9 10" key="1">
    <citation type="submission" date="2018-06" db="EMBL/GenBank/DDBJ databases">
        <authorList>
            <consortium name="Pathogen Informatics"/>
            <person name="Doyle S."/>
        </authorList>
    </citation>
    <scope>NUCLEOTIDE SEQUENCE [LARGE SCALE GENOMIC DNA]</scope>
    <source>
        <strain evidence="9 10">NCTC10994</strain>
    </source>
</reference>
<evidence type="ECO:0000256" key="5">
    <source>
        <dbReference type="ARBA" id="ARBA00023163"/>
    </source>
</evidence>
<organism evidence="9 10">
    <name type="scientific">Rhodococcus coprophilus</name>
    <dbReference type="NCBI Taxonomy" id="38310"/>
    <lineage>
        <taxon>Bacteria</taxon>
        <taxon>Bacillati</taxon>
        <taxon>Actinomycetota</taxon>
        <taxon>Actinomycetes</taxon>
        <taxon>Mycobacteriales</taxon>
        <taxon>Nocardiaceae</taxon>
        <taxon>Rhodococcus</taxon>
    </lineage>
</organism>
<evidence type="ECO:0000259" key="6">
    <source>
        <dbReference type="Pfam" id="PF04542"/>
    </source>
</evidence>
<dbReference type="InterPro" id="IPR014284">
    <property type="entry name" value="RNA_pol_sigma-70_dom"/>
</dbReference>
<dbReference type="InterPro" id="IPR007627">
    <property type="entry name" value="RNA_pol_sigma70_r2"/>
</dbReference>
<dbReference type="Pfam" id="PF04542">
    <property type="entry name" value="Sigma70_r2"/>
    <property type="match status" value="1"/>
</dbReference>
<evidence type="ECO:0000259" key="7">
    <source>
        <dbReference type="Pfam" id="PF08281"/>
    </source>
</evidence>
<evidence type="ECO:0000256" key="4">
    <source>
        <dbReference type="ARBA" id="ARBA00023125"/>
    </source>
</evidence>